<organism evidence="1 2">
    <name type="scientific">Marinobacter qingdaonensis</name>
    <dbReference type="NCBI Taxonomy" id="3108486"/>
    <lineage>
        <taxon>Bacteria</taxon>
        <taxon>Pseudomonadati</taxon>
        <taxon>Pseudomonadota</taxon>
        <taxon>Gammaproteobacteria</taxon>
        <taxon>Pseudomonadales</taxon>
        <taxon>Marinobacteraceae</taxon>
        <taxon>Marinobacter</taxon>
    </lineage>
</organism>
<name>A0ABU5P2S8_9GAMM</name>
<comment type="caution">
    <text evidence="1">The sequence shown here is derived from an EMBL/GenBank/DDBJ whole genome shotgun (WGS) entry which is preliminary data.</text>
</comment>
<reference evidence="1 2" key="1">
    <citation type="submission" date="2023-12" db="EMBL/GenBank/DDBJ databases">
        <title>Marinobacter qingdaonensis sp. nov., isolated from the intertidal sediment of Qingdao, PR China.</title>
        <authorList>
            <person name="Li Y."/>
        </authorList>
    </citation>
    <scope>NUCLEOTIDE SEQUENCE [LARGE SCALE GENOMIC DNA]</scope>
    <source>
        <strain evidence="1 2">ASW11-75</strain>
    </source>
</reference>
<accession>A0ABU5P2S8</accession>
<evidence type="ECO:0000313" key="1">
    <source>
        <dbReference type="EMBL" id="MEA1082354.1"/>
    </source>
</evidence>
<dbReference type="Pfam" id="PF11006">
    <property type="entry name" value="DUF2845"/>
    <property type="match status" value="2"/>
</dbReference>
<dbReference type="InterPro" id="IPR021268">
    <property type="entry name" value="DUF2845"/>
</dbReference>
<evidence type="ECO:0000313" key="2">
    <source>
        <dbReference type="Proteomes" id="UP001305746"/>
    </source>
</evidence>
<proteinExistence type="predicted"/>
<sequence>MTQPHSQQLPPRLRERLAPLLFLVLALWSGTSTAALRCGSALVSDDAWPIEVEERCGPPDYVAEYPSATIPGLGVVQTEMHWYYNPGPQRFIQRLTFRNGRLARVESLGYGFHPPRSGRCSLNTLRHVQNEYELIARCGEPASKRIEWQLPRPLGRYENWQVLQPVLIQQWLYDFSDNQFRQVVTLRNGRVVEIQSRPGR</sequence>
<dbReference type="EMBL" id="JAYDCJ010000003">
    <property type="protein sequence ID" value="MEA1082354.1"/>
    <property type="molecule type" value="Genomic_DNA"/>
</dbReference>
<protein>
    <submittedName>
        <fullName evidence="1">DUF2845 domain-containing protein</fullName>
    </submittedName>
</protein>
<dbReference type="RefSeq" id="WP_322856778.1">
    <property type="nucleotide sequence ID" value="NZ_JAYDCJ010000003.1"/>
</dbReference>
<gene>
    <name evidence="1" type="ORF">U5822_16915</name>
</gene>
<keyword evidence="2" id="KW-1185">Reference proteome</keyword>
<dbReference type="Proteomes" id="UP001305746">
    <property type="component" value="Unassembled WGS sequence"/>
</dbReference>